<dbReference type="RefSeq" id="XP_041288582.1">
    <property type="nucleotide sequence ID" value="XM_041440636.1"/>
</dbReference>
<dbReference type="Proteomes" id="UP000823399">
    <property type="component" value="Unassembled WGS sequence"/>
</dbReference>
<organism evidence="2 3">
    <name type="scientific">Suillus discolor</name>
    <dbReference type="NCBI Taxonomy" id="1912936"/>
    <lineage>
        <taxon>Eukaryota</taxon>
        <taxon>Fungi</taxon>
        <taxon>Dikarya</taxon>
        <taxon>Basidiomycota</taxon>
        <taxon>Agaricomycotina</taxon>
        <taxon>Agaricomycetes</taxon>
        <taxon>Agaricomycetidae</taxon>
        <taxon>Boletales</taxon>
        <taxon>Suillineae</taxon>
        <taxon>Suillaceae</taxon>
        <taxon>Suillus</taxon>
    </lineage>
</organism>
<dbReference type="GeneID" id="64702895"/>
<keyword evidence="1" id="KW-0472">Membrane</keyword>
<proteinExistence type="predicted"/>
<evidence type="ECO:0000256" key="1">
    <source>
        <dbReference type="SAM" id="Phobius"/>
    </source>
</evidence>
<gene>
    <name evidence="2" type="ORF">F5147DRAFT_763382</name>
</gene>
<dbReference type="EMBL" id="JABBWM010000065">
    <property type="protein sequence ID" value="KAG2097548.1"/>
    <property type="molecule type" value="Genomic_DNA"/>
</dbReference>
<accession>A0A9P7JQ26</accession>
<keyword evidence="1" id="KW-1133">Transmembrane helix</keyword>
<evidence type="ECO:0000313" key="2">
    <source>
        <dbReference type="EMBL" id="KAG2097548.1"/>
    </source>
</evidence>
<keyword evidence="3" id="KW-1185">Reference proteome</keyword>
<comment type="caution">
    <text evidence="2">The sequence shown here is derived from an EMBL/GenBank/DDBJ whole genome shotgun (WGS) entry which is preliminary data.</text>
</comment>
<evidence type="ECO:0000313" key="3">
    <source>
        <dbReference type="Proteomes" id="UP000823399"/>
    </source>
</evidence>
<name>A0A9P7JQ26_9AGAM</name>
<dbReference type="AlphaFoldDB" id="A0A9P7JQ26"/>
<sequence length="113" mass="13449">MLNLILDTTTADDTHSNIYYRHSFRLFSLRLTTLVSFYYQHSFGNLFSLRLTTLASFYHRHSFRIFALFVLVQCIFYMVIGLSLLHAGRGHRILPWCSVYLTYGWILWEGSWK</sequence>
<keyword evidence="1" id="KW-0812">Transmembrane</keyword>
<protein>
    <submittedName>
        <fullName evidence="2">Uncharacterized protein</fullName>
    </submittedName>
</protein>
<reference evidence="2" key="1">
    <citation type="journal article" date="2020" name="New Phytol.">
        <title>Comparative genomics reveals dynamic genome evolution in host specialist ectomycorrhizal fungi.</title>
        <authorList>
            <person name="Lofgren L.A."/>
            <person name="Nguyen N.H."/>
            <person name="Vilgalys R."/>
            <person name="Ruytinx J."/>
            <person name="Liao H.L."/>
            <person name="Branco S."/>
            <person name="Kuo A."/>
            <person name="LaButti K."/>
            <person name="Lipzen A."/>
            <person name="Andreopoulos W."/>
            <person name="Pangilinan J."/>
            <person name="Riley R."/>
            <person name="Hundley H."/>
            <person name="Na H."/>
            <person name="Barry K."/>
            <person name="Grigoriev I.V."/>
            <person name="Stajich J.E."/>
            <person name="Kennedy P.G."/>
        </authorList>
    </citation>
    <scope>NUCLEOTIDE SEQUENCE</scope>
    <source>
        <strain evidence="2">FC423</strain>
    </source>
</reference>
<feature type="transmembrane region" description="Helical" evidence="1">
    <location>
        <begin position="65"/>
        <end position="87"/>
    </location>
</feature>